<evidence type="ECO:0000313" key="2">
    <source>
        <dbReference type="Proteomes" id="UP001317779"/>
    </source>
</evidence>
<organism evidence="1 2">
    <name type="scientific">Microbacterium terricola</name>
    <dbReference type="NCBI Taxonomy" id="344163"/>
    <lineage>
        <taxon>Bacteria</taxon>
        <taxon>Bacillati</taxon>
        <taxon>Actinomycetota</taxon>
        <taxon>Actinomycetes</taxon>
        <taxon>Micrococcales</taxon>
        <taxon>Microbacteriaceae</taxon>
        <taxon>Microbacterium</taxon>
    </lineage>
</organism>
<proteinExistence type="predicted"/>
<accession>A0ABM8E1Y9</accession>
<reference evidence="1 2" key="1">
    <citation type="submission" date="2022-12" db="EMBL/GenBank/DDBJ databases">
        <title>Microbacterium terricola strain KV-448 chromosome, complete genome.</title>
        <authorList>
            <person name="Oshima T."/>
            <person name="Moriya T."/>
            <person name="Bessho Y."/>
        </authorList>
    </citation>
    <scope>NUCLEOTIDE SEQUENCE [LARGE SCALE GENOMIC DNA]</scope>
    <source>
        <strain evidence="1 2">KV-448</strain>
    </source>
</reference>
<evidence type="ECO:0008006" key="3">
    <source>
        <dbReference type="Google" id="ProtNLM"/>
    </source>
</evidence>
<name>A0ABM8E1Y9_9MICO</name>
<protein>
    <recommendedName>
        <fullName evidence="3">DUF559 domain-containing protein</fullName>
    </recommendedName>
</protein>
<dbReference type="SUPFAM" id="SSF52980">
    <property type="entry name" value="Restriction endonuclease-like"/>
    <property type="match status" value="1"/>
</dbReference>
<dbReference type="RefSeq" id="WP_263797680.1">
    <property type="nucleotide sequence ID" value="NZ_AP027141.1"/>
</dbReference>
<dbReference type="InterPro" id="IPR011335">
    <property type="entry name" value="Restrct_endonuc-II-like"/>
</dbReference>
<gene>
    <name evidence="1" type="ORF">Microterr_24010</name>
</gene>
<dbReference type="EMBL" id="AP027141">
    <property type="protein sequence ID" value="BDV31741.1"/>
    <property type="molecule type" value="Genomic_DNA"/>
</dbReference>
<evidence type="ECO:0000313" key="1">
    <source>
        <dbReference type="EMBL" id="BDV31741.1"/>
    </source>
</evidence>
<dbReference type="Proteomes" id="UP001317779">
    <property type="component" value="Chromosome"/>
</dbReference>
<sequence>MSPHARRLPAELAVAFTRSQALERGVTPRRLRARDLETPFRGVRLRPEPPGQPPDGPLALDRLSRARLMRRARAYGLIMSTESFFIGRTAAVILGAPLEHTGDLDVGVFAPARAPRRRGIRAMKLARGLAAVLSHDGLRVTSPATTWAMLAGELSIRQLVHIGDAFVRVPRDGRGHHQPAMALTTIELLRRAALAPRRRERAKLLAALALVRVGSASPLESDFRIDAARAGLPEPELDVEIFADHGRRIGISEVVFPRFRTVVEIEGDHHRTSRAQWHRDIEKYAAYGAEGWEVVRLTSEHIRGQHPLAVGMVWAVLLRHGWQPE</sequence>
<keyword evidence="2" id="KW-1185">Reference proteome</keyword>